<sequence length="375" mass="42812">MLTTLGVIAPTYDDSAFGSLTQSRNISMLPYGCRYRFLDFPLSNMTDHGIRTVAIYPGKKIRSHMDHLAMGAPWNLNRRFNGLFLFPPTVSEDAINKYGEMAEFKSTADFFERSREENVLYYRSGILNKVDLSGLQATFRSSGADAAVVYRPVHDADMEYIGMQRLFFDEEEHLENLGYHYGSDVDVNLYMNLILLKKDAFRKLVRLSMERGDVSTMEDALFKYRQKFEIIGYKYDGFFDVINNIKNYYDANMRLLDPEHYEEVFYRGGKIYTKTKDEPSSFYTQNGSVKNSLLANGSVIYGSVENSLIFRGVTIEAGATVKNSIIMQKCCIRKDAVVVNSILDKFVTVGEGEHLIGSAQQPYVLQKNQRIEADE</sequence>
<dbReference type="EC" id="2.7.7.27" evidence="4"/>
<keyword evidence="4" id="KW-0808">Transferase</keyword>
<evidence type="ECO:0000256" key="2">
    <source>
        <dbReference type="ARBA" id="ARBA00023056"/>
    </source>
</evidence>
<dbReference type="InterPro" id="IPR011004">
    <property type="entry name" value="Trimer_LpxA-like_sf"/>
</dbReference>
<dbReference type="OrthoDB" id="9803871at2"/>
<feature type="domain" description="Glucose-1-phosphate adenylyltransferase/Bifunctional protein GlmU-like C-terminal hexapeptide" evidence="3">
    <location>
        <begin position="285"/>
        <end position="354"/>
    </location>
</feature>
<keyword evidence="4" id="KW-0548">Nucleotidyltransferase</keyword>
<dbReference type="InterPro" id="IPR056818">
    <property type="entry name" value="GlmU/GlgC-like_hexapep"/>
</dbReference>
<dbReference type="RefSeq" id="WP_126464645.1">
    <property type="nucleotide sequence ID" value="NZ_JAUSWF010000006.1"/>
</dbReference>
<dbReference type="Gene3D" id="2.160.10.10">
    <property type="entry name" value="Hexapeptide repeat proteins"/>
    <property type="match status" value="1"/>
</dbReference>
<evidence type="ECO:0000313" key="5">
    <source>
        <dbReference type="Proteomes" id="UP000269544"/>
    </source>
</evidence>
<dbReference type="NCBIfam" id="TIGR02092">
    <property type="entry name" value="glgD"/>
    <property type="match status" value="1"/>
</dbReference>
<accession>A0A3S4Z2W9</accession>
<dbReference type="Gene3D" id="3.90.550.10">
    <property type="entry name" value="Spore Coat Polysaccharide Biosynthesis Protein SpsA, Chain A"/>
    <property type="match status" value="1"/>
</dbReference>
<comment type="similarity">
    <text evidence="1">Belongs to the bacterial/plant glucose-1-phosphate adenylyltransferase family.</text>
</comment>
<dbReference type="PANTHER" id="PTHR43523:SF6">
    <property type="entry name" value="GLYCOGEN BIOSYNTHESIS PROTEIN GLGD"/>
    <property type="match status" value="1"/>
</dbReference>
<dbReference type="PANTHER" id="PTHR43523">
    <property type="entry name" value="GLUCOSE-1-PHOSPHATE ADENYLYLTRANSFERASE-RELATED"/>
    <property type="match status" value="1"/>
</dbReference>
<proteinExistence type="inferred from homology"/>
<dbReference type="SUPFAM" id="SSF53448">
    <property type="entry name" value="Nucleotide-diphospho-sugar transferases"/>
    <property type="match status" value="1"/>
</dbReference>
<keyword evidence="2" id="KW-0320">Glycogen biosynthesis</keyword>
<dbReference type="GO" id="GO:0008878">
    <property type="term" value="F:glucose-1-phosphate adenylyltransferase activity"/>
    <property type="evidence" value="ECO:0007669"/>
    <property type="project" value="UniProtKB-EC"/>
</dbReference>
<dbReference type="EMBL" id="LR134523">
    <property type="protein sequence ID" value="VEJ34463.1"/>
    <property type="molecule type" value="Genomic_DNA"/>
</dbReference>
<reference evidence="4 5" key="1">
    <citation type="submission" date="2018-12" db="EMBL/GenBank/DDBJ databases">
        <authorList>
            <consortium name="Pathogen Informatics"/>
        </authorList>
    </citation>
    <scope>NUCLEOTIDE SEQUENCE [LARGE SCALE GENOMIC DNA]</scope>
    <source>
        <strain evidence="4 5">NCTC13079</strain>
    </source>
</reference>
<name>A0A3S4Z2W9_9FIRM</name>
<evidence type="ECO:0000259" key="3">
    <source>
        <dbReference type="Pfam" id="PF24894"/>
    </source>
</evidence>
<dbReference type="InterPro" id="IPR011831">
    <property type="entry name" value="ADP-Glc_PPase"/>
</dbReference>
<dbReference type="SUPFAM" id="SSF51161">
    <property type="entry name" value="Trimeric LpxA-like enzymes"/>
    <property type="match status" value="1"/>
</dbReference>
<dbReference type="InterPro" id="IPR029044">
    <property type="entry name" value="Nucleotide-diphossugar_trans"/>
</dbReference>
<evidence type="ECO:0000313" key="4">
    <source>
        <dbReference type="EMBL" id="VEJ34463.1"/>
    </source>
</evidence>
<keyword evidence="5" id="KW-1185">Reference proteome</keyword>
<dbReference type="Proteomes" id="UP000269544">
    <property type="component" value="Chromosome"/>
</dbReference>
<dbReference type="InterPro" id="IPR011832">
    <property type="entry name" value="GlgDAde_trans"/>
</dbReference>
<dbReference type="Pfam" id="PF24894">
    <property type="entry name" value="Hexapep_GlmU"/>
    <property type="match status" value="1"/>
</dbReference>
<dbReference type="AlphaFoldDB" id="A0A3S4Z2W9"/>
<gene>
    <name evidence="4" type="primary">glgC_2</name>
    <name evidence="4" type="ORF">NCTC13079_00167</name>
</gene>
<dbReference type="GO" id="GO:0005978">
    <property type="term" value="P:glycogen biosynthetic process"/>
    <property type="evidence" value="ECO:0007669"/>
    <property type="project" value="UniProtKB-KW"/>
</dbReference>
<dbReference type="KEGG" id="piv:NCTC13079_00167"/>
<dbReference type="CDD" id="cd04651">
    <property type="entry name" value="LbH_G1P_AT_C"/>
    <property type="match status" value="1"/>
</dbReference>
<evidence type="ECO:0000256" key="1">
    <source>
        <dbReference type="ARBA" id="ARBA00010443"/>
    </source>
</evidence>
<organism evidence="4 5">
    <name type="scientific">Aedoeadaptatus ivorii</name>
    <dbReference type="NCBI Taxonomy" id="54006"/>
    <lineage>
        <taxon>Bacteria</taxon>
        <taxon>Bacillati</taxon>
        <taxon>Bacillota</taxon>
        <taxon>Tissierellia</taxon>
        <taxon>Tissierellales</taxon>
        <taxon>Peptoniphilaceae</taxon>
        <taxon>Aedoeadaptatus</taxon>
    </lineage>
</organism>
<protein>
    <submittedName>
        <fullName evidence="4">Glucose-1-phosphate adenylyltransferase</fullName>
        <ecNumber evidence="4">2.7.7.27</ecNumber>
    </submittedName>
</protein>